<sequence>MNQVEIPPLPAVDFETRYITALNEAGMIQLISLGHRTGLLNQMSDGVPRTSAELAAQSGLQERYTREWLGGMTVAGVLLHDADAMTYQLPEKHALLLTDDGDANLAVFAQYLPLVGQVEDDVLGCFREGGGVPYERYGRFHEVMAQDSGQTVLPALLDAILPLAPELIRRLHQGIEVLDLGCGRGRALIKLAAHFPNSKFTGYDLSNEAITWARQAVKEQGLSNLRFEVRDLGHFDIDAEPERFDCVLTFDAIHDQAYPLKLLTGIRRTLKRDGVYLAQDIHSSSHHAGDRDHPLGTLLYTLSIMHCMTVSLAQGGEGLGTMWGREKAREYFDRAGFRQIEVHQLAHDVQNDYWVLRP</sequence>
<evidence type="ECO:0000313" key="3">
    <source>
        <dbReference type="EMBL" id="TVT50718.1"/>
    </source>
</evidence>
<dbReference type="InterPro" id="IPR029063">
    <property type="entry name" value="SAM-dependent_MTases_sf"/>
</dbReference>
<dbReference type="Pfam" id="PF21320">
    <property type="entry name" value="WHD_Rv2258c"/>
    <property type="match status" value="1"/>
</dbReference>
<dbReference type="CDD" id="cd02440">
    <property type="entry name" value="AdoMet_MTases"/>
    <property type="match status" value="1"/>
</dbReference>
<gene>
    <name evidence="3" type="ORF">FHK82_16125</name>
</gene>
<dbReference type="Pfam" id="PF13847">
    <property type="entry name" value="Methyltransf_31"/>
    <property type="match status" value="1"/>
</dbReference>
<feature type="domain" description="S-adenosylmethionine-dependent methyltransferase Rv2258c-like winged HTH" evidence="2">
    <location>
        <begin position="30"/>
        <end position="98"/>
    </location>
</feature>
<dbReference type="GO" id="GO:0032259">
    <property type="term" value="P:methylation"/>
    <property type="evidence" value="ECO:0007669"/>
    <property type="project" value="UniProtKB-KW"/>
</dbReference>
<accession>A0A558CPM7</accession>
<evidence type="ECO:0000259" key="1">
    <source>
        <dbReference type="Pfam" id="PF13847"/>
    </source>
</evidence>
<protein>
    <submittedName>
        <fullName evidence="3">Methyltransferase domain-containing protein</fullName>
    </submittedName>
</protein>
<comment type="caution">
    <text evidence="3">The sequence shown here is derived from an EMBL/GenBank/DDBJ whole genome shotgun (WGS) entry which is preliminary data.</text>
</comment>
<dbReference type="Proteomes" id="UP000317355">
    <property type="component" value="Unassembled WGS sequence"/>
</dbReference>
<reference evidence="3 4" key="1">
    <citation type="submission" date="2019-07" db="EMBL/GenBank/DDBJ databases">
        <title>The pathways for chlorine oxyanion respiration interact through the shared metabolite chlorate.</title>
        <authorList>
            <person name="Barnum T.P."/>
            <person name="Cheng Y."/>
            <person name="Hill K.A."/>
            <person name="Lucas L.N."/>
            <person name="Carlson H.K."/>
            <person name="Coates J.D."/>
        </authorList>
    </citation>
    <scope>NUCLEOTIDE SEQUENCE [LARGE SCALE GENOMIC DNA]</scope>
    <source>
        <strain evidence="3">BK-3</strain>
    </source>
</reference>
<evidence type="ECO:0000259" key="2">
    <source>
        <dbReference type="Pfam" id="PF21320"/>
    </source>
</evidence>
<keyword evidence="3" id="KW-0489">Methyltransferase</keyword>
<dbReference type="SUPFAM" id="SSF53335">
    <property type="entry name" value="S-adenosyl-L-methionine-dependent methyltransferases"/>
    <property type="match status" value="1"/>
</dbReference>
<dbReference type="AlphaFoldDB" id="A0A558CPM7"/>
<dbReference type="PANTHER" id="PTHR45128">
    <property type="entry name" value="METHYLTRANSFERASE TYPE 11"/>
    <property type="match status" value="1"/>
</dbReference>
<dbReference type="PANTHER" id="PTHR45128:SF1">
    <property type="entry name" value="S-ADENOSYLMETHIONINE-DEPENDENT METHYLTRANSFERASE RV2258C"/>
    <property type="match status" value="1"/>
</dbReference>
<dbReference type="InterPro" id="IPR048711">
    <property type="entry name" value="WHD_Rv2258c"/>
</dbReference>
<dbReference type="InterPro" id="IPR053173">
    <property type="entry name" value="SAM-binding_MTase"/>
</dbReference>
<dbReference type="InterPro" id="IPR025714">
    <property type="entry name" value="Methyltranfer_dom"/>
</dbReference>
<proteinExistence type="predicted"/>
<name>A0A558CPM7_9GAMM</name>
<keyword evidence="3" id="KW-0808">Transferase</keyword>
<dbReference type="Gene3D" id="3.40.50.150">
    <property type="entry name" value="Vaccinia Virus protein VP39"/>
    <property type="match status" value="1"/>
</dbReference>
<feature type="domain" description="Methyltransferase" evidence="1">
    <location>
        <begin position="172"/>
        <end position="282"/>
    </location>
</feature>
<dbReference type="EMBL" id="VMRY01000098">
    <property type="protein sequence ID" value="TVT50718.1"/>
    <property type="molecule type" value="Genomic_DNA"/>
</dbReference>
<dbReference type="GO" id="GO:0008168">
    <property type="term" value="F:methyltransferase activity"/>
    <property type="evidence" value="ECO:0007669"/>
    <property type="project" value="UniProtKB-KW"/>
</dbReference>
<evidence type="ECO:0000313" key="4">
    <source>
        <dbReference type="Proteomes" id="UP000317355"/>
    </source>
</evidence>
<organism evidence="3 4">
    <name type="scientific">Sedimenticola thiotaurini</name>
    <dbReference type="NCBI Taxonomy" id="1543721"/>
    <lineage>
        <taxon>Bacteria</taxon>
        <taxon>Pseudomonadati</taxon>
        <taxon>Pseudomonadota</taxon>
        <taxon>Gammaproteobacteria</taxon>
        <taxon>Chromatiales</taxon>
        <taxon>Sedimenticolaceae</taxon>
        <taxon>Sedimenticola</taxon>
    </lineage>
</organism>